<reference evidence="2 3" key="1">
    <citation type="submission" date="2021-06" db="EMBL/GenBank/DDBJ databases">
        <title>Caerostris darwini draft genome.</title>
        <authorList>
            <person name="Kono N."/>
            <person name="Arakawa K."/>
        </authorList>
    </citation>
    <scope>NUCLEOTIDE SEQUENCE [LARGE SCALE GENOMIC DNA]</scope>
</reference>
<dbReference type="EMBL" id="BPLQ01013231">
    <property type="protein sequence ID" value="GIY70763.1"/>
    <property type="molecule type" value="Genomic_DNA"/>
</dbReference>
<proteinExistence type="predicted"/>
<gene>
    <name evidence="2" type="ORF">CDAR_73361</name>
</gene>
<organism evidence="2 3">
    <name type="scientific">Caerostris darwini</name>
    <dbReference type="NCBI Taxonomy" id="1538125"/>
    <lineage>
        <taxon>Eukaryota</taxon>
        <taxon>Metazoa</taxon>
        <taxon>Ecdysozoa</taxon>
        <taxon>Arthropoda</taxon>
        <taxon>Chelicerata</taxon>
        <taxon>Arachnida</taxon>
        <taxon>Araneae</taxon>
        <taxon>Araneomorphae</taxon>
        <taxon>Entelegynae</taxon>
        <taxon>Araneoidea</taxon>
        <taxon>Araneidae</taxon>
        <taxon>Caerostris</taxon>
    </lineage>
</organism>
<dbReference type="AlphaFoldDB" id="A0AAV4VKZ2"/>
<evidence type="ECO:0000313" key="2">
    <source>
        <dbReference type="EMBL" id="GIY70763.1"/>
    </source>
</evidence>
<evidence type="ECO:0000313" key="3">
    <source>
        <dbReference type="Proteomes" id="UP001054837"/>
    </source>
</evidence>
<comment type="caution">
    <text evidence="2">The sequence shown here is derived from an EMBL/GenBank/DDBJ whole genome shotgun (WGS) entry which is preliminary data.</text>
</comment>
<name>A0AAV4VKZ2_9ARAC</name>
<dbReference type="Proteomes" id="UP001054837">
    <property type="component" value="Unassembled WGS sequence"/>
</dbReference>
<keyword evidence="3" id="KW-1185">Reference proteome</keyword>
<evidence type="ECO:0000256" key="1">
    <source>
        <dbReference type="SAM" id="MobiDB-lite"/>
    </source>
</evidence>
<sequence length="120" mass="13315">METESEQQEEQHQMVGGLSREDAPEKGSRVFSVGKMLLKLWRSPSSSLTCRTFSSRASDIQLKTCGSDTSLHSTSFSSSDLLTSPIRRRRLHTSEGFSCRVAYGPSAWHMGEARSCKALN</sequence>
<feature type="region of interest" description="Disordered" evidence="1">
    <location>
        <begin position="1"/>
        <end position="26"/>
    </location>
</feature>
<protein>
    <submittedName>
        <fullName evidence="2">Uncharacterized protein</fullName>
    </submittedName>
</protein>
<accession>A0AAV4VKZ2</accession>